<protein>
    <submittedName>
        <fullName evidence="1">Uncharacterized protein</fullName>
    </submittedName>
</protein>
<organism evidence="1 6">
    <name type="scientific">Phytophthora rubi</name>
    <dbReference type="NCBI Taxonomy" id="129364"/>
    <lineage>
        <taxon>Eukaryota</taxon>
        <taxon>Sar</taxon>
        <taxon>Stramenopiles</taxon>
        <taxon>Oomycota</taxon>
        <taxon>Peronosporomycetes</taxon>
        <taxon>Peronosporales</taxon>
        <taxon>Peronosporaceae</taxon>
        <taxon>Phytophthora</taxon>
    </lineage>
</organism>
<dbReference type="AlphaFoldDB" id="A0A6A3N9D7"/>
<evidence type="ECO:0000313" key="6">
    <source>
        <dbReference type="Proteomes" id="UP000435112"/>
    </source>
</evidence>
<dbReference type="EMBL" id="QXFU01000291">
    <property type="protein sequence ID" value="KAE9037663.1"/>
    <property type="molecule type" value="Genomic_DNA"/>
</dbReference>
<dbReference type="Proteomes" id="UP000434957">
    <property type="component" value="Unassembled WGS sequence"/>
</dbReference>
<proteinExistence type="predicted"/>
<accession>A0A6A3N9D7</accession>
<evidence type="ECO:0000313" key="1">
    <source>
        <dbReference type="EMBL" id="KAE9037663.1"/>
    </source>
</evidence>
<dbReference type="EMBL" id="QXFV01000290">
    <property type="protein sequence ID" value="KAE9042320.1"/>
    <property type="molecule type" value="Genomic_DNA"/>
</dbReference>
<gene>
    <name evidence="2" type="ORF">PR001_g6228</name>
    <name evidence="1" type="ORF">PR002_g6437</name>
    <name evidence="3" type="ORF">PR003_g16976</name>
</gene>
<evidence type="ECO:0000313" key="4">
    <source>
        <dbReference type="Proteomes" id="UP000429607"/>
    </source>
</evidence>
<sequence length="65" mass="7086">MRDEVVSGSVVLNAVLCSDMTWCLKLSACAVAVVRKYEDFVRLFMMAYAPGEEDFFSPVAASATS</sequence>
<evidence type="ECO:0000313" key="5">
    <source>
        <dbReference type="Proteomes" id="UP000434957"/>
    </source>
</evidence>
<dbReference type="EMBL" id="QXFT01001272">
    <property type="protein sequence ID" value="KAE9323456.1"/>
    <property type="molecule type" value="Genomic_DNA"/>
</dbReference>
<comment type="caution">
    <text evidence="1">The sequence shown here is derived from an EMBL/GenBank/DDBJ whole genome shotgun (WGS) entry which is preliminary data.</text>
</comment>
<dbReference type="OrthoDB" id="10275320at2759"/>
<evidence type="ECO:0000313" key="3">
    <source>
        <dbReference type="EMBL" id="KAE9323456.1"/>
    </source>
</evidence>
<keyword evidence="5" id="KW-1185">Reference proteome</keyword>
<evidence type="ECO:0000313" key="2">
    <source>
        <dbReference type="EMBL" id="KAE9042320.1"/>
    </source>
</evidence>
<reference evidence="4 6" key="1">
    <citation type="submission" date="2018-09" db="EMBL/GenBank/DDBJ databases">
        <title>Genomic investigation of the strawberry pathogen Phytophthora fragariae indicates pathogenicity is determined by transcriptional variation in three key races.</title>
        <authorList>
            <person name="Adams T.M."/>
            <person name="Armitage A.D."/>
            <person name="Sobczyk M.K."/>
            <person name="Bates H.J."/>
            <person name="Dunwell J.M."/>
            <person name="Nellist C.F."/>
            <person name="Harrison R.J."/>
        </authorList>
    </citation>
    <scope>NUCLEOTIDE SEQUENCE [LARGE SCALE GENOMIC DNA]</scope>
    <source>
        <strain evidence="2 4">SCRP249</strain>
        <strain evidence="1 6">SCRP324</strain>
        <strain evidence="3 5">SCRP333</strain>
    </source>
</reference>
<name>A0A6A3N9D7_9STRA</name>
<dbReference type="Proteomes" id="UP000435112">
    <property type="component" value="Unassembled WGS sequence"/>
</dbReference>
<dbReference type="Proteomes" id="UP000429607">
    <property type="component" value="Unassembled WGS sequence"/>
</dbReference>